<dbReference type="PANTHER" id="PTHR47506:SF6">
    <property type="entry name" value="HTH-TYPE TRANSCRIPTIONAL REPRESSOR NEMR"/>
    <property type="match status" value="1"/>
</dbReference>
<evidence type="ECO:0000256" key="3">
    <source>
        <dbReference type="ARBA" id="ARBA00023163"/>
    </source>
</evidence>
<dbReference type="SUPFAM" id="SSF48498">
    <property type="entry name" value="Tetracyclin repressor-like, C-terminal domain"/>
    <property type="match status" value="1"/>
</dbReference>
<evidence type="ECO:0000256" key="1">
    <source>
        <dbReference type="ARBA" id="ARBA00023015"/>
    </source>
</evidence>
<dbReference type="Pfam" id="PF00440">
    <property type="entry name" value="TetR_N"/>
    <property type="match status" value="1"/>
</dbReference>
<organism evidence="6">
    <name type="scientific">uncultured Mycobacterium sp</name>
    <dbReference type="NCBI Taxonomy" id="171292"/>
    <lineage>
        <taxon>Bacteria</taxon>
        <taxon>Bacillati</taxon>
        <taxon>Actinomycetota</taxon>
        <taxon>Actinomycetes</taxon>
        <taxon>Mycobacteriales</taxon>
        <taxon>Mycobacteriaceae</taxon>
        <taxon>Mycobacterium</taxon>
        <taxon>environmental samples</taxon>
    </lineage>
</organism>
<feature type="DNA-binding region" description="H-T-H motif" evidence="4">
    <location>
        <begin position="46"/>
        <end position="65"/>
    </location>
</feature>
<keyword evidence="3" id="KW-0804">Transcription</keyword>
<dbReference type="InterPro" id="IPR009057">
    <property type="entry name" value="Homeodomain-like_sf"/>
</dbReference>
<dbReference type="PROSITE" id="PS01081">
    <property type="entry name" value="HTH_TETR_1"/>
    <property type="match status" value="1"/>
</dbReference>
<evidence type="ECO:0000259" key="5">
    <source>
        <dbReference type="PROSITE" id="PS50977"/>
    </source>
</evidence>
<sequence length="237" mass="26056">MNVASASTGARATRGRDKLSPDPAVRAAILAAASEIVREQGIQGISIGEILERCQLGTRAFYRHFSSKDELLVAVFLEMARVETRRLRRKMKASTSSVDAVAAWVDGRLDLAFDSNVRSDLRFVSKEAQSLMVTSPPLVQAAFGEMLKPLVEQLERGMRDGAFDDIDPVTDAQIIQGAVWACIERQWATGDTIRADIRKRVIRSCLRSLGVGPEVIAEVLALRLDSPTRSSAPRIRH</sequence>
<dbReference type="PROSITE" id="PS50977">
    <property type="entry name" value="HTH_TETR_2"/>
    <property type="match status" value="1"/>
</dbReference>
<evidence type="ECO:0000256" key="2">
    <source>
        <dbReference type="ARBA" id="ARBA00023125"/>
    </source>
</evidence>
<dbReference type="InterPro" id="IPR036271">
    <property type="entry name" value="Tet_transcr_reg_TetR-rel_C_sf"/>
</dbReference>
<reference evidence="6" key="1">
    <citation type="submission" date="2016-03" db="EMBL/GenBank/DDBJ databases">
        <authorList>
            <person name="Ploux O."/>
        </authorList>
    </citation>
    <scope>NUCLEOTIDE SEQUENCE</scope>
    <source>
        <strain evidence="6">UC10</strain>
    </source>
</reference>
<protein>
    <submittedName>
        <fullName evidence="6">TetR family transcriptional regulator</fullName>
    </submittedName>
</protein>
<proteinExistence type="predicted"/>
<dbReference type="GO" id="GO:0003677">
    <property type="term" value="F:DNA binding"/>
    <property type="evidence" value="ECO:0007669"/>
    <property type="project" value="UniProtKB-UniRule"/>
</dbReference>
<keyword evidence="1" id="KW-0805">Transcription regulation</keyword>
<keyword evidence="2 4" id="KW-0238">DNA-binding</keyword>
<dbReference type="PANTHER" id="PTHR47506">
    <property type="entry name" value="TRANSCRIPTIONAL REGULATORY PROTEIN"/>
    <property type="match status" value="1"/>
</dbReference>
<evidence type="ECO:0000313" key="6">
    <source>
        <dbReference type="EMBL" id="SBS71068.1"/>
    </source>
</evidence>
<dbReference type="SUPFAM" id="SSF46689">
    <property type="entry name" value="Homeodomain-like"/>
    <property type="match status" value="1"/>
</dbReference>
<accession>A0A1Y5P558</accession>
<dbReference type="AlphaFoldDB" id="A0A1Y5P558"/>
<dbReference type="EMBL" id="FLQS01000002">
    <property type="protein sequence ID" value="SBS71068.1"/>
    <property type="molecule type" value="Genomic_DNA"/>
</dbReference>
<name>A0A1Y5P558_9MYCO</name>
<dbReference type="PRINTS" id="PR00455">
    <property type="entry name" value="HTHTETR"/>
</dbReference>
<evidence type="ECO:0000256" key="4">
    <source>
        <dbReference type="PROSITE-ProRule" id="PRU00335"/>
    </source>
</evidence>
<gene>
    <name evidence="6" type="ORF">MHPYR_100053</name>
</gene>
<feature type="domain" description="HTH tetR-type" evidence="5">
    <location>
        <begin position="23"/>
        <end position="83"/>
    </location>
</feature>
<dbReference type="InterPro" id="IPR023772">
    <property type="entry name" value="DNA-bd_HTH_TetR-type_CS"/>
</dbReference>
<dbReference type="InterPro" id="IPR001647">
    <property type="entry name" value="HTH_TetR"/>
</dbReference>
<dbReference type="Gene3D" id="1.10.357.10">
    <property type="entry name" value="Tetracycline Repressor, domain 2"/>
    <property type="match status" value="1"/>
</dbReference>